<dbReference type="Pfam" id="PF00593">
    <property type="entry name" value="TonB_dep_Rec_b-barrel"/>
    <property type="match status" value="1"/>
</dbReference>
<evidence type="ECO:0000256" key="11">
    <source>
        <dbReference type="ARBA" id="ARBA00023237"/>
    </source>
</evidence>
<protein>
    <submittedName>
        <fullName evidence="14">TonB-dependent receptor</fullName>
    </submittedName>
</protein>
<evidence type="ECO:0000256" key="13">
    <source>
        <dbReference type="RuleBase" id="RU003357"/>
    </source>
</evidence>
<dbReference type="PANTHER" id="PTHR32552:SF89">
    <property type="entry name" value="CATECHOLATE SIDEROPHORE RECEPTOR FIU"/>
    <property type="match status" value="1"/>
</dbReference>
<dbReference type="AlphaFoldDB" id="A0A098PY18"/>
<evidence type="ECO:0000313" key="14">
    <source>
        <dbReference type="EMBL" id="KGE51488.1"/>
    </source>
</evidence>
<proteinExistence type="inferred from homology"/>
<evidence type="ECO:0000256" key="10">
    <source>
        <dbReference type="ARBA" id="ARBA00023136"/>
    </source>
</evidence>
<comment type="caution">
    <text evidence="14">The sequence shown here is derived from an EMBL/GenBank/DDBJ whole genome shotgun (WGS) entry which is preliminary data.</text>
</comment>
<dbReference type="RefSeq" id="WP_042823391.1">
    <property type="nucleotide sequence ID" value="NZ_CP053649.1"/>
</dbReference>
<keyword evidence="10 12" id="KW-0472">Membrane</keyword>
<dbReference type="PROSITE" id="PS52016">
    <property type="entry name" value="TONB_DEPENDENT_REC_3"/>
    <property type="match status" value="1"/>
</dbReference>
<keyword evidence="9 13" id="KW-0798">TonB box</keyword>
<evidence type="ECO:0000256" key="9">
    <source>
        <dbReference type="ARBA" id="ARBA00023077"/>
    </source>
</evidence>
<evidence type="ECO:0000256" key="6">
    <source>
        <dbReference type="ARBA" id="ARBA00022729"/>
    </source>
</evidence>
<dbReference type="InterPro" id="IPR036942">
    <property type="entry name" value="Beta-barrel_TonB_sf"/>
</dbReference>
<dbReference type="GO" id="GO:0015344">
    <property type="term" value="F:siderophore uptake transmembrane transporter activity"/>
    <property type="evidence" value="ECO:0007669"/>
    <property type="project" value="TreeGrafter"/>
</dbReference>
<dbReference type="eggNOG" id="COG4772">
    <property type="taxonomic scope" value="Bacteria"/>
</dbReference>
<evidence type="ECO:0000256" key="3">
    <source>
        <dbReference type="ARBA" id="ARBA00022452"/>
    </source>
</evidence>
<keyword evidence="5 12" id="KW-0812">Transmembrane</keyword>
<name>A0A098PY18_9XANT</name>
<sequence>MITQRKRGSLRRPPPPLWISMDSMPSLRVRHPAPLALLLIPLALPAYAQQVPDGTTPDPVAPAPASTGEQVSTLDQVQVVGQAMTYSKTTVSKEMLDRQFVLGSVNDALNELPGVVVTEADAFGSSDWGTQISMRGFVSNRDTQQIGTTIDGVPNGGSAYGGGSKANRFIDMPDLETVEVSQGTADIASRSNEALGGTLNYLTGDPLETQRVRVIGGLGDHQARKYYARYDTGLIGGTTRAWVSGSSARNDDWIDGSGHTSRDHLAGKFVSVLNQWTLSGYASYDDADESEYTSVTPEQFARDPEHDLLTGTLTGIPYLDQNYRSGSRALRKNTFGYLRGAFDGGSGFRTTLTGYAHRMQGRGDWIPPYLVDVTNDGAGAPESEAHGGNTVYGGSDLGKLYYLTPGGAAATMLAGCAGSEAVPAESNPACYPAGSVPVQSYRHSHYANHRAGAMADVEWRTDLGAIDNTVRAGAWLERVERSVTRDWHRLLNVGTNISFDHRPYWVQFKDNYQTDEQMYYLEDVMRYGAFAWRVGVKQFFVDQTRDRRIGDAQHVESDSHSDPLLSAGLTWTTPVQGLEAFAGYSQNFAAIPSGVLGETDPVALSRVKPETADNIELGLRVSRWPLTGSVTLYDIRFDNRIVYVPANFVTGIDYLGETDGVYENFGGVHARGVEAALGYGWDNGWRINGAYTYNKADYLGSGDAARDTALEITPGAQVIGQPRNTLVMSADWRGQAWRFGLSGRYLGRRYLDASNHAALDGVTTFNANLGVELSQLTSQLKGLQLALNVSNLTDKRYLEGVDGSDSAFIAAPRTVGLTLTLDL</sequence>
<dbReference type="SUPFAM" id="SSF56935">
    <property type="entry name" value="Porins"/>
    <property type="match status" value="1"/>
</dbReference>
<dbReference type="GeneID" id="58002493"/>
<accession>A0A098PY18</accession>
<dbReference type="Gene3D" id="2.40.170.20">
    <property type="entry name" value="TonB-dependent receptor, beta-barrel domain"/>
    <property type="match status" value="1"/>
</dbReference>
<dbReference type="Proteomes" id="UP000028012">
    <property type="component" value="Unassembled WGS sequence"/>
</dbReference>
<keyword evidence="2 12" id="KW-0813">Transport</keyword>
<evidence type="ECO:0000256" key="5">
    <source>
        <dbReference type="ARBA" id="ARBA00022692"/>
    </source>
</evidence>
<dbReference type="InterPro" id="IPR012910">
    <property type="entry name" value="Plug_dom"/>
</dbReference>
<gene>
    <name evidence="14" type="ORF">GW15_0214355</name>
</gene>
<evidence type="ECO:0000313" key="15">
    <source>
        <dbReference type="Proteomes" id="UP000028012"/>
    </source>
</evidence>
<evidence type="ECO:0000256" key="4">
    <source>
        <dbReference type="ARBA" id="ARBA00022496"/>
    </source>
</evidence>
<dbReference type="GO" id="GO:0009279">
    <property type="term" value="C:cell outer membrane"/>
    <property type="evidence" value="ECO:0007669"/>
    <property type="project" value="UniProtKB-SubCell"/>
</dbReference>
<keyword evidence="14" id="KW-0675">Receptor</keyword>
<evidence type="ECO:0000256" key="12">
    <source>
        <dbReference type="PROSITE-ProRule" id="PRU01360"/>
    </source>
</evidence>
<comment type="subcellular location">
    <subcellularLocation>
        <location evidence="1 12">Cell outer membrane</location>
        <topology evidence="1 12">Multi-pass membrane protein</topology>
    </subcellularLocation>
</comment>
<dbReference type="HOGENOM" id="CLU_017621_1_0_6"/>
<keyword evidence="4" id="KW-0410">Iron transport</keyword>
<evidence type="ECO:0000256" key="2">
    <source>
        <dbReference type="ARBA" id="ARBA00022448"/>
    </source>
</evidence>
<dbReference type="Pfam" id="PF07715">
    <property type="entry name" value="Plug"/>
    <property type="match status" value="1"/>
</dbReference>
<dbReference type="PANTHER" id="PTHR32552">
    <property type="entry name" value="FERRICHROME IRON RECEPTOR-RELATED"/>
    <property type="match status" value="1"/>
</dbReference>
<keyword evidence="7" id="KW-0408">Iron</keyword>
<keyword evidence="6" id="KW-0732">Signal</keyword>
<dbReference type="InterPro" id="IPR000531">
    <property type="entry name" value="Beta-barrel_TonB"/>
</dbReference>
<keyword evidence="11 12" id="KW-0998">Cell outer membrane</keyword>
<keyword evidence="3 12" id="KW-1134">Transmembrane beta strand</keyword>
<dbReference type="InterPro" id="IPR037066">
    <property type="entry name" value="Plug_dom_sf"/>
</dbReference>
<dbReference type="InterPro" id="IPR039426">
    <property type="entry name" value="TonB-dep_rcpt-like"/>
</dbReference>
<reference evidence="14 15" key="1">
    <citation type="submission" date="2014-09" db="EMBL/GenBank/DDBJ databases">
        <title>A draft genome sequence for Xanthomonas axonopodis pv. vasculorum NCPPB 900.</title>
        <authorList>
            <person name="Harrison J."/>
            <person name="Studholme D.J."/>
        </authorList>
    </citation>
    <scope>NUCLEOTIDE SEQUENCE [LARGE SCALE GENOMIC DNA]</scope>
    <source>
        <strain evidence="14 15">NCPPB 900</strain>
    </source>
</reference>
<evidence type="ECO:0000256" key="7">
    <source>
        <dbReference type="ARBA" id="ARBA00023004"/>
    </source>
</evidence>
<dbReference type="Gene3D" id="2.170.130.10">
    <property type="entry name" value="TonB-dependent receptor, plug domain"/>
    <property type="match status" value="1"/>
</dbReference>
<organism evidence="14 15">
    <name type="scientific">Xanthomonas axonopodis pv. vasculorum</name>
    <dbReference type="NCBI Taxonomy" id="325777"/>
    <lineage>
        <taxon>Bacteria</taxon>
        <taxon>Pseudomonadati</taxon>
        <taxon>Pseudomonadota</taxon>
        <taxon>Gammaproteobacteria</taxon>
        <taxon>Lysobacterales</taxon>
        <taxon>Lysobacteraceae</taxon>
        <taxon>Xanthomonas</taxon>
    </lineage>
</organism>
<keyword evidence="8" id="KW-0406">Ion transport</keyword>
<dbReference type="EMBL" id="JPHD02000095">
    <property type="protein sequence ID" value="KGE51488.1"/>
    <property type="molecule type" value="Genomic_DNA"/>
</dbReference>
<evidence type="ECO:0000256" key="1">
    <source>
        <dbReference type="ARBA" id="ARBA00004571"/>
    </source>
</evidence>
<evidence type="ECO:0000256" key="8">
    <source>
        <dbReference type="ARBA" id="ARBA00023065"/>
    </source>
</evidence>
<dbReference type="STRING" id="325777.GW15_0214355"/>
<comment type="similarity">
    <text evidence="12 13">Belongs to the TonB-dependent receptor family.</text>
</comment>